<evidence type="ECO:0000256" key="3">
    <source>
        <dbReference type="ARBA" id="ARBA00022679"/>
    </source>
</evidence>
<comment type="catalytic activity">
    <reaction evidence="7 9">
        <text>RNA(n) + a ribonucleoside 5'-triphosphate = RNA(n+1) + diphosphate</text>
        <dbReference type="Rhea" id="RHEA:21248"/>
        <dbReference type="Rhea" id="RHEA-COMP:14527"/>
        <dbReference type="Rhea" id="RHEA-COMP:17342"/>
        <dbReference type="ChEBI" id="CHEBI:33019"/>
        <dbReference type="ChEBI" id="CHEBI:61557"/>
        <dbReference type="ChEBI" id="CHEBI:140395"/>
        <dbReference type="EC" id="2.7.7.48"/>
    </reaction>
</comment>
<keyword evidence="12" id="KW-1185">Reference proteome</keyword>
<dbReference type="GO" id="GO:0031047">
    <property type="term" value="P:regulatory ncRNA-mediated gene silencing"/>
    <property type="evidence" value="ECO:0007669"/>
    <property type="project" value="UniProtKB-KW"/>
</dbReference>
<dbReference type="Pfam" id="PF05183">
    <property type="entry name" value="RdRP"/>
    <property type="match status" value="1"/>
</dbReference>
<reference evidence="11 12" key="2">
    <citation type="submission" date="2024-10" db="EMBL/GenBank/DDBJ databases">
        <authorList>
            <person name="Ryan C."/>
        </authorList>
    </citation>
    <scope>NUCLEOTIDE SEQUENCE [LARGE SCALE GENOMIC DNA]</scope>
</reference>
<dbReference type="InterPro" id="IPR058763">
    <property type="entry name" value="RRM_RDR1/2-like"/>
</dbReference>
<dbReference type="PANTHER" id="PTHR23079:SF1">
    <property type="entry name" value="RNA-DEPENDENT RNA POLYMERASE 1"/>
    <property type="match status" value="1"/>
</dbReference>
<dbReference type="InterPro" id="IPR000504">
    <property type="entry name" value="RRM_dom"/>
</dbReference>
<dbReference type="EMBL" id="OZ075111">
    <property type="protein sequence ID" value="CAL4885258.1"/>
    <property type="molecule type" value="Genomic_DNA"/>
</dbReference>
<evidence type="ECO:0000256" key="6">
    <source>
        <dbReference type="ARBA" id="ARBA00023158"/>
    </source>
</evidence>
<comment type="similarity">
    <text evidence="1 9">Belongs to the RdRP family.</text>
</comment>
<dbReference type="SUPFAM" id="SSF54928">
    <property type="entry name" value="RNA-binding domain, RBD"/>
    <property type="match status" value="1"/>
</dbReference>
<dbReference type="EC" id="2.7.7.48" evidence="9"/>
<dbReference type="GO" id="GO:0003723">
    <property type="term" value="F:RNA binding"/>
    <property type="evidence" value="ECO:0007669"/>
    <property type="project" value="UniProtKB-UniRule"/>
</dbReference>
<keyword evidence="3 9" id="KW-0808">Transferase</keyword>
<dbReference type="GO" id="GO:0003968">
    <property type="term" value="F:RNA-directed RNA polymerase activity"/>
    <property type="evidence" value="ECO:0007669"/>
    <property type="project" value="UniProtKB-KW"/>
</dbReference>
<dbReference type="AlphaFoldDB" id="A0ABC8V740"/>
<keyword evidence="5 8" id="KW-0694">RNA-binding</keyword>
<keyword evidence="4 9" id="KW-0548">Nucleotidyltransferase</keyword>
<dbReference type="Pfam" id="PF26250">
    <property type="entry name" value="RRM_RdRP1_2"/>
    <property type="match status" value="1"/>
</dbReference>
<evidence type="ECO:0000256" key="8">
    <source>
        <dbReference type="PROSITE-ProRule" id="PRU00176"/>
    </source>
</evidence>
<evidence type="ECO:0000259" key="10">
    <source>
        <dbReference type="PROSITE" id="PS50102"/>
    </source>
</evidence>
<keyword evidence="2 9" id="KW-0696">RNA-directed RNA polymerase</keyword>
<comment type="function">
    <text evidence="9">Probably involved in the RNA silencing pathway and required for the generation of small interfering RNAs (siRNAs).</text>
</comment>
<evidence type="ECO:0000313" key="12">
    <source>
        <dbReference type="Proteomes" id="UP001497457"/>
    </source>
</evidence>
<protein>
    <recommendedName>
        <fullName evidence="9">RNA-dependent RNA polymerase</fullName>
        <ecNumber evidence="9">2.7.7.48</ecNumber>
    </recommendedName>
</protein>
<evidence type="ECO:0000256" key="9">
    <source>
        <dbReference type="RuleBase" id="RU363098"/>
    </source>
</evidence>
<dbReference type="InterPro" id="IPR035979">
    <property type="entry name" value="RBD_domain_sf"/>
</dbReference>
<reference evidence="12" key="1">
    <citation type="submission" date="2024-06" db="EMBL/GenBank/DDBJ databases">
        <authorList>
            <person name="Ryan C."/>
        </authorList>
    </citation>
    <scope>NUCLEOTIDE SEQUENCE [LARGE SCALE GENOMIC DNA]</scope>
</reference>
<gene>
    <name evidence="11" type="ORF">URODEC1_LOCUS404</name>
</gene>
<dbReference type="Pfam" id="PF26253">
    <property type="entry name" value="RdRP_head"/>
    <property type="match status" value="1"/>
</dbReference>
<evidence type="ECO:0000256" key="7">
    <source>
        <dbReference type="ARBA" id="ARBA00048744"/>
    </source>
</evidence>
<dbReference type="InterPro" id="IPR007855">
    <property type="entry name" value="RDRP"/>
</dbReference>
<dbReference type="Pfam" id="PF26252">
    <property type="entry name" value="RdRP_helical"/>
    <property type="match status" value="1"/>
</dbReference>
<dbReference type="InterPro" id="IPR058751">
    <property type="entry name" value="RDRP_helical"/>
</dbReference>
<accession>A0ABC8V740</accession>
<name>A0ABC8V740_9POAL</name>
<keyword evidence="6 9" id="KW-0943">RNA-mediated gene silencing</keyword>
<dbReference type="PROSITE" id="PS50102">
    <property type="entry name" value="RRM"/>
    <property type="match status" value="1"/>
</dbReference>
<evidence type="ECO:0000313" key="11">
    <source>
        <dbReference type="EMBL" id="CAL4885258.1"/>
    </source>
</evidence>
<dbReference type="InterPro" id="IPR057596">
    <property type="entry name" value="RDRP_core"/>
</dbReference>
<dbReference type="PANTHER" id="PTHR23079">
    <property type="entry name" value="RNA-DEPENDENT RNA POLYMERASE"/>
    <property type="match status" value="1"/>
</dbReference>
<sequence length="1144" mass="130490">MGRTIQVSGFALTDSAEYVKDFLEQITGAGTIYALKLRHPKNITATSKAFAIVQFQTQESASLVENVAQRNDLRSGRFYLKVRSADRDIVPRPRIAMFSLEDAVLHLGCLVKENILSVLFSARNVSVQFGFDMKKIYFYLSCNLIKYKLELSYESIWEMQLHRPPAYMSRTKFLLFQVQAAPKIYELLPRRSGLMYEDPFFNWFKDDTDEQWTRTVDFTPSASIGQSSIICLEVPQQCELPNIADYFVYFKEHNLDFECKKGYSYSCGNGFVPIVKSPDYIEVPYEILFKINHLVQNGTLSGPTVDDNFFRYVSPKFKPIEHIKRALLNMSYLKSTCLNPTNWLSVQYSKIRKLRYALQKSSSISLDDGLVYVQRVQVTPAKVYFYGPEINVSNRVVRHFSADLDNFLRISFVDEDCEKLRSVDLSPRSASGNDARRTALYNRVLSALSNGISIGDKHFEFLAFSSSQLRDNSAWMFASRPGLTASDIRKWMGDFRNIRNVAKYAARLGQSFSSSTETLKVHGYEVEQIPDITNGTKYIFSDGVGKISANFAREVAMKCKLKRFAPSVFQIRYGGYKGVVAVDPRSNRKLSLRKSMSKFQSENITLDVLAYSKYQPCFLNRQLITLLSTLGVSSNVFELKQGEAVRQLNRMVTEPQAAREAIELMPMGEVTNVVKELLLCGYQPDHEPYLSMLLQTFRASKLLELKTKSRIFIPQGRAMMGCLDETRTLKYGQVFIQASDRADDSHKSIVTGKVVVAKNPCLHPGDIRVLHAIDVPDLHHMFDCVVFPQQGHRPHPNECSGSDLDGDIYFVSWDQSLIPTRMVEPMDYTPVPAETLDHDVTIEEIEEYFTNYIVNESLGIIANAHVVFADKEYLKAESQPCIELAKLFSVAVDFPKTGVPALIPPELHVKEYPDFMEKLDKVTYESSGVIGKLYREIKKHTPHIKHFTRDVARRSYDTDLIVDGYEDYISEAIEFKEEYDFKLGNLMDHYGIKSEAEIISGCILKMAKNFTKSSDADAIRMAVRSLRKEARSWFSEMSTGEGGIGQDAIEAKASAWYHVTYHPQYCGSYNEGYERPHLISFPRCVYDRLLCIKQRRNFFRKMEPDLTSLLNNMSQNMRFHLALPAGLILYISLIVCNQHVDCGP</sequence>
<proteinExistence type="inferred from homology"/>
<evidence type="ECO:0000256" key="1">
    <source>
        <dbReference type="ARBA" id="ARBA00005762"/>
    </source>
</evidence>
<evidence type="ECO:0000256" key="4">
    <source>
        <dbReference type="ARBA" id="ARBA00022695"/>
    </source>
</evidence>
<evidence type="ECO:0000256" key="2">
    <source>
        <dbReference type="ARBA" id="ARBA00022484"/>
    </source>
</evidence>
<organism evidence="11 12">
    <name type="scientific">Urochloa decumbens</name>
    <dbReference type="NCBI Taxonomy" id="240449"/>
    <lineage>
        <taxon>Eukaryota</taxon>
        <taxon>Viridiplantae</taxon>
        <taxon>Streptophyta</taxon>
        <taxon>Embryophyta</taxon>
        <taxon>Tracheophyta</taxon>
        <taxon>Spermatophyta</taxon>
        <taxon>Magnoliopsida</taxon>
        <taxon>Liliopsida</taxon>
        <taxon>Poales</taxon>
        <taxon>Poaceae</taxon>
        <taxon>PACMAD clade</taxon>
        <taxon>Panicoideae</taxon>
        <taxon>Panicodae</taxon>
        <taxon>Paniceae</taxon>
        <taxon>Melinidinae</taxon>
        <taxon>Urochloa</taxon>
    </lineage>
</organism>
<dbReference type="InterPro" id="IPR057590">
    <property type="entry name" value="PH_RDR1/2-like"/>
</dbReference>
<dbReference type="Proteomes" id="UP001497457">
    <property type="component" value="Chromosome 1b"/>
</dbReference>
<evidence type="ECO:0000256" key="5">
    <source>
        <dbReference type="ARBA" id="ARBA00022884"/>
    </source>
</evidence>
<dbReference type="Pfam" id="PF24823">
    <property type="entry name" value="PH_RDR2"/>
    <property type="match status" value="1"/>
</dbReference>
<dbReference type="InterPro" id="IPR058752">
    <property type="entry name" value="RDRP_C_head"/>
</dbReference>
<feature type="domain" description="RRM" evidence="10">
    <location>
        <begin position="3"/>
        <end position="87"/>
    </location>
</feature>